<evidence type="ECO:0000313" key="3">
    <source>
        <dbReference type="EMBL" id="KAA2379904.1"/>
    </source>
</evidence>
<dbReference type="AlphaFoldDB" id="A0A5B3H1Z2"/>
<reference evidence="3 4" key="1">
    <citation type="journal article" date="2019" name="Nat. Med.">
        <title>A library of human gut bacterial isolates paired with longitudinal multiomics data enables mechanistic microbiome research.</title>
        <authorList>
            <person name="Poyet M."/>
            <person name="Groussin M."/>
            <person name="Gibbons S.M."/>
            <person name="Avila-Pacheco J."/>
            <person name="Jiang X."/>
            <person name="Kearney S.M."/>
            <person name="Perrotta A.R."/>
            <person name="Berdy B."/>
            <person name="Zhao S."/>
            <person name="Lieberman T.D."/>
            <person name="Swanson P.K."/>
            <person name="Smith M."/>
            <person name="Roesemann S."/>
            <person name="Alexander J.E."/>
            <person name="Rich S.A."/>
            <person name="Livny J."/>
            <person name="Vlamakis H."/>
            <person name="Clish C."/>
            <person name="Bullock K."/>
            <person name="Deik A."/>
            <person name="Scott J."/>
            <person name="Pierce K.A."/>
            <person name="Xavier R.J."/>
            <person name="Alm E.J."/>
        </authorList>
    </citation>
    <scope>NUCLEOTIDE SEQUENCE [LARGE SCALE GENOMIC DNA]</scope>
    <source>
        <strain evidence="3 4">BIOML-A266</strain>
    </source>
</reference>
<dbReference type="Proteomes" id="UP000322940">
    <property type="component" value="Unassembled WGS sequence"/>
</dbReference>
<comment type="caution">
    <text evidence="3">The sequence shown here is derived from an EMBL/GenBank/DDBJ whole genome shotgun (WGS) entry which is preliminary data.</text>
</comment>
<organism evidence="3 4">
    <name type="scientific">Alistipes onderdonkii</name>
    <dbReference type="NCBI Taxonomy" id="328813"/>
    <lineage>
        <taxon>Bacteria</taxon>
        <taxon>Pseudomonadati</taxon>
        <taxon>Bacteroidota</taxon>
        <taxon>Bacteroidia</taxon>
        <taxon>Bacteroidales</taxon>
        <taxon>Rikenellaceae</taxon>
        <taxon>Alistipes</taxon>
    </lineage>
</organism>
<sequence length="222" mass="24601">MKKIMKATVLLAGAWLMQGCGLDNYDEPEAQFSGRVTYQGEPLQLRHGSIKFDLEQDSYELGDKIEVAIAQEGTFAARIFPGDYRFVPRPGNGPWTDDCQPVEFTIKGGKQLDFEVVPYYLLRNSNITLSGNTLNGVCSVKSIAGGKAIEAMTLFVGKTRFVDDRGGRSVVTSNFEQPAEGVNNVSVNIKEIVDKYPVLYARIGLKIHGVDERIYTEIVKIK</sequence>
<dbReference type="PROSITE" id="PS51257">
    <property type="entry name" value="PROKAR_LIPOPROTEIN"/>
    <property type="match status" value="1"/>
</dbReference>
<name>A0A5B3H1Z2_9BACT</name>
<dbReference type="Pfam" id="PF12866">
    <property type="entry name" value="DUF3823"/>
    <property type="match status" value="1"/>
</dbReference>
<dbReference type="InterPro" id="IPR041186">
    <property type="entry name" value="DUF3823_C"/>
</dbReference>
<evidence type="ECO:0000259" key="2">
    <source>
        <dbReference type="Pfam" id="PF18003"/>
    </source>
</evidence>
<dbReference type="InterPro" id="IPR024278">
    <property type="entry name" value="DUF3823_N"/>
</dbReference>
<accession>A0A5B3H1Z2</accession>
<feature type="domain" description="DUF3823" evidence="2">
    <location>
        <begin position="120"/>
        <end position="220"/>
    </location>
</feature>
<dbReference type="Pfam" id="PF18003">
    <property type="entry name" value="DUF3823_C"/>
    <property type="match status" value="1"/>
</dbReference>
<dbReference type="EMBL" id="VVXH01000003">
    <property type="protein sequence ID" value="KAA2379904.1"/>
    <property type="molecule type" value="Genomic_DNA"/>
</dbReference>
<dbReference type="RefSeq" id="WP_130064673.1">
    <property type="nucleotide sequence ID" value="NZ_RCXC01000003.1"/>
</dbReference>
<gene>
    <name evidence="3" type="ORF">F2Y10_03965</name>
</gene>
<dbReference type="Gene3D" id="2.60.40.1120">
    <property type="entry name" value="Carboxypeptidase-like, regulatory domain"/>
    <property type="match status" value="1"/>
</dbReference>
<evidence type="ECO:0000259" key="1">
    <source>
        <dbReference type="Pfam" id="PF12866"/>
    </source>
</evidence>
<feature type="domain" description="DUF3823" evidence="1">
    <location>
        <begin position="31"/>
        <end position="116"/>
    </location>
</feature>
<proteinExistence type="predicted"/>
<evidence type="ECO:0000313" key="4">
    <source>
        <dbReference type="Proteomes" id="UP000322940"/>
    </source>
</evidence>
<dbReference type="Gene3D" id="2.60.40.2060">
    <property type="match status" value="1"/>
</dbReference>
<protein>
    <submittedName>
        <fullName evidence="3">DUF3823 domain-containing protein</fullName>
    </submittedName>
</protein>